<dbReference type="EMBL" id="JAEPQZ010000003">
    <property type="protein sequence ID" value="KAG2183505.1"/>
    <property type="molecule type" value="Genomic_DNA"/>
</dbReference>
<proteinExistence type="predicted"/>
<dbReference type="SMART" id="SM01017">
    <property type="entry name" value="Arrestin_C"/>
    <property type="match status" value="1"/>
</dbReference>
<dbReference type="GO" id="GO:0005737">
    <property type="term" value="C:cytoplasm"/>
    <property type="evidence" value="ECO:0007669"/>
    <property type="project" value="TreeGrafter"/>
</dbReference>
<dbReference type="PANTHER" id="PTHR11188:SF17">
    <property type="entry name" value="FI21816P1"/>
    <property type="match status" value="1"/>
</dbReference>
<feature type="region of interest" description="Disordered" evidence="1">
    <location>
        <begin position="28"/>
        <end position="49"/>
    </location>
</feature>
<organism evidence="3 4">
    <name type="scientific">Mortierella isabellina</name>
    <name type="common">Filamentous fungus</name>
    <name type="synonym">Umbelopsis isabellina</name>
    <dbReference type="NCBI Taxonomy" id="91625"/>
    <lineage>
        <taxon>Eukaryota</taxon>
        <taxon>Fungi</taxon>
        <taxon>Fungi incertae sedis</taxon>
        <taxon>Mucoromycota</taxon>
        <taxon>Mucoromycotina</taxon>
        <taxon>Umbelopsidomycetes</taxon>
        <taxon>Umbelopsidales</taxon>
        <taxon>Umbelopsidaceae</taxon>
        <taxon>Umbelopsis</taxon>
    </lineage>
</organism>
<dbReference type="AlphaFoldDB" id="A0A8H7Q0X4"/>
<keyword evidence="4" id="KW-1185">Reference proteome</keyword>
<dbReference type="Proteomes" id="UP000654370">
    <property type="component" value="Unassembled WGS sequence"/>
</dbReference>
<accession>A0A8H7Q0X4</accession>
<gene>
    <name evidence="3" type="ORF">INT43_006511</name>
</gene>
<evidence type="ECO:0000256" key="1">
    <source>
        <dbReference type="SAM" id="MobiDB-lite"/>
    </source>
</evidence>
<evidence type="ECO:0000313" key="3">
    <source>
        <dbReference type="EMBL" id="KAG2183505.1"/>
    </source>
</evidence>
<dbReference type="InterPro" id="IPR011022">
    <property type="entry name" value="Arrestin_C-like"/>
</dbReference>
<dbReference type="PANTHER" id="PTHR11188">
    <property type="entry name" value="ARRESTIN DOMAIN CONTAINING PROTEIN"/>
    <property type="match status" value="1"/>
</dbReference>
<dbReference type="GO" id="GO:0015031">
    <property type="term" value="P:protein transport"/>
    <property type="evidence" value="ECO:0007669"/>
    <property type="project" value="TreeGrafter"/>
</dbReference>
<dbReference type="InterPro" id="IPR050357">
    <property type="entry name" value="Arrestin_domain-protein"/>
</dbReference>
<evidence type="ECO:0000313" key="4">
    <source>
        <dbReference type="Proteomes" id="UP000654370"/>
    </source>
</evidence>
<sequence length="463" mass="51159">MTSEVYSGLSNGCTSQFHSILPRTINALSSGRSTPVPTPSSTPTPRVNHDQNEVLAVALELEQPSKCFYPGQTVRGRLHIHAQETIGIQYIRIAAIGGLGLRSATKHDAPELHGGYELVVLNTGVRVTRQGGGGKDHITGRSRRERWRLSYDRVTLPAKSGRYDDSDAEQDDGDAMETSSRGSRRDSKYASMSSYGSSVDSYFMLDTRSHEIPFALPIPRNNVIPPSYKSSQCQIQYEVVALLHYETMDSSIVHVKQSRQLIRLASLTPTSTPLYNSPIIAKSPRQPVTTHQQKKLKSMPTSAGWIEASAYTPRRAFLPSDAIPLSIKINNYSDFHPCQATVEAALVQHLLNSTGLNIGNNGEKINGVIGVFDGISERDQEVNLDMDSLLSIPGKCCSTIFSDMTQGMLEVEYKVRIKVTLTGFVKAKKKFSCLRRNKIDEKVNHVAYMDFPIVIGSLRKCDI</sequence>
<dbReference type="OrthoDB" id="2372811at2759"/>
<evidence type="ECO:0000259" key="2">
    <source>
        <dbReference type="SMART" id="SM01017"/>
    </source>
</evidence>
<feature type="domain" description="Arrestin C-terminal-like" evidence="2">
    <location>
        <begin position="302"/>
        <end position="460"/>
    </location>
</feature>
<dbReference type="InterPro" id="IPR014752">
    <property type="entry name" value="Arrestin-like_C"/>
</dbReference>
<feature type="compositionally biased region" description="Acidic residues" evidence="1">
    <location>
        <begin position="166"/>
        <end position="175"/>
    </location>
</feature>
<feature type="region of interest" description="Disordered" evidence="1">
    <location>
        <begin position="158"/>
        <end position="191"/>
    </location>
</feature>
<dbReference type="Gene3D" id="2.60.40.640">
    <property type="match status" value="2"/>
</dbReference>
<name>A0A8H7Q0X4_MORIS</name>
<protein>
    <recommendedName>
        <fullName evidence="2">Arrestin C-terminal-like domain-containing protein</fullName>
    </recommendedName>
</protein>
<comment type="caution">
    <text evidence="3">The sequence shown here is derived from an EMBL/GenBank/DDBJ whole genome shotgun (WGS) entry which is preliminary data.</text>
</comment>
<reference evidence="3" key="1">
    <citation type="submission" date="2020-12" db="EMBL/GenBank/DDBJ databases">
        <title>Metabolic potential, ecology and presence of endohyphal bacteria is reflected in genomic diversity of Mucoromycotina.</title>
        <authorList>
            <person name="Muszewska A."/>
            <person name="Okrasinska A."/>
            <person name="Steczkiewicz K."/>
            <person name="Drgas O."/>
            <person name="Orlowska M."/>
            <person name="Perlinska-Lenart U."/>
            <person name="Aleksandrzak-Piekarczyk T."/>
            <person name="Szatraj K."/>
            <person name="Zielenkiewicz U."/>
            <person name="Pilsyk S."/>
            <person name="Malc E."/>
            <person name="Mieczkowski P."/>
            <person name="Kruszewska J.S."/>
            <person name="Biernat P."/>
            <person name="Pawlowska J."/>
        </authorList>
    </citation>
    <scope>NUCLEOTIDE SEQUENCE</scope>
    <source>
        <strain evidence="3">WA0000067209</strain>
    </source>
</reference>